<dbReference type="AlphaFoldDB" id="A0A1N6G210"/>
<dbReference type="SUPFAM" id="SSF52172">
    <property type="entry name" value="CheY-like"/>
    <property type="match status" value="1"/>
</dbReference>
<dbReference type="OrthoDB" id="5442626at2"/>
<dbReference type="Gene3D" id="3.30.450.20">
    <property type="entry name" value="PAS domain"/>
    <property type="match status" value="1"/>
</dbReference>
<dbReference type="InterPro" id="IPR011006">
    <property type="entry name" value="CheY-like_superfamily"/>
</dbReference>
<dbReference type="InterPro" id="IPR000014">
    <property type="entry name" value="PAS"/>
</dbReference>
<protein>
    <submittedName>
        <fullName evidence="3">PAS domain-containing protein</fullName>
    </submittedName>
</protein>
<name>A0A1N6G210_9BACT</name>
<evidence type="ECO:0000259" key="2">
    <source>
        <dbReference type="PROSITE" id="PS50110"/>
    </source>
</evidence>
<dbReference type="PANTHER" id="PTHR45526">
    <property type="entry name" value="TRANSCRIPTIONAL REGULATORY PROTEIN DPIA"/>
    <property type="match status" value="1"/>
</dbReference>
<dbReference type="STRING" id="1121457.SAMN02745161_1633"/>
<gene>
    <name evidence="3" type="ORF">SAMN02745161_1633</name>
</gene>
<dbReference type="GO" id="GO:0000156">
    <property type="term" value="F:phosphorelay response regulator activity"/>
    <property type="evidence" value="ECO:0007669"/>
    <property type="project" value="TreeGrafter"/>
</dbReference>
<organism evidence="3 4">
    <name type="scientific">Halodesulfovibrio marinisediminis DSM 17456</name>
    <dbReference type="NCBI Taxonomy" id="1121457"/>
    <lineage>
        <taxon>Bacteria</taxon>
        <taxon>Pseudomonadati</taxon>
        <taxon>Thermodesulfobacteriota</taxon>
        <taxon>Desulfovibrionia</taxon>
        <taxon>Desulfovibrionales</taxon>
        <taxon>Desulfovibrionaceae</taxon>
        <taxon>Halodesulfovibrio</taxon>
    </lineage>
</organism>
<evidence type="ECO:0000256" key="1">
    <source>
        <dbReference type="PROSITE-ProRule" id="PRU00169"/>
    </source>
</evidence>
<feature type="modified residue" description="4-aspartylphosphate" evidence="1">
    <location>
        <position position="55"/>
    </location>
</feature>
<evidence type="ECO:0000313" key="4">
    <source>
        <dbReference type="Proteomes" id="UP000184694"/>
    </source>
</evidence>
<dbReference type="Pfam" id="PF13188">
    <property type="entry name" value="PAS_8"/>
    <property type="match status" value="1"/>
</dbReference>
<accession>A0A1N6G210</accession>
<dbReference type="Pfam" id="PF00072">
    <property type="entry name" value="Response_reg"/>
    <property type="match status" value="1"/>
</dbReference>
<keyword evidence="1" id="KW-0597">Phosphoprotein</keyword>
<dbReference type="InterPro" id="IPR001789">
    <property type="entry name" value="Sig_transdc_resp-reg_receiver"/>
</dbReference>
<dbReference type="InterPro" id="IPR051271">
    <property type="entry name" value="2C-system_Tx_regulators"/>
</dbReference>
<dbReference type="SUPFAM" id="SSF55785">
    <property type="entry name" value="PYP-like sensor domain (PAS domain)"/>
    <property type="match status" value="1"/>
</dbReference>
<feature type="domain" description="Response regulatory" evidence="2">
    <location>
        <begin position="5"/>
        <end position="120"/>
    </location>
</feature>
<keyword evidence="4" id="KW-1185">Reference proteome</keyword>
<reference evidence="4" key="1">
    <citation type="submission" date="2016-11" db="EMBL/GenBank/DDBJ databases">
        <authorList>
            <person name="Varghese N."/>
            <person name="Submissions S."/>
        </authorList>
    </citation>
    <scope>NUCLEOTIDE SEQUENCE [LARGE SCALE GENOMIC DNA]</scope>
    <source>
        <strain evidence="4">DSM 17456</strain>
    </source>
</reference>
<proteinExistence type="predicted"/>
<dbReference type="SMART" id="SM00448">
    <property type="entry name" value="REC"/>
    <property type="match status" value="1"/>
</dbReference>
<dbReference type="EMBL" id="FSRG01000004">
    <property type="protein sequence ID" value="SIO01481.1"/>
    <property type="molecule type" value="Genomic_DNA"/>
</dbReference>
<dbReference type="InterPro" id="IPR035965">
    <property type="entry name" value="PAS-like_dom_sf"/>
</dbReference>
<dbReference type="PANTHER" id="PTHR45526:SF1">
    <property type="entry name" value="TRANSCRIPTIONAL REGULATORY PROTEIN DCUR-RELATED"/>
    <property type="match status" value="1"/>
</dbReference>
<dbReference type="PROSITE" id="PS50110">
    <property type="entry name" value="RESPONSE_REGULATORY"/>
    <property type="match status" value="1"/>
</dbReference>
<evidence type="ECO:0000313" key="3">
    <source>
        <dbReference type="EMBL" id="SIO01481.1"/>
    </source>
</evidence>
<sequence length="238" mass="26264">MCNLQVLIVEDDAVSATLHKTMLESEGHSIVGVARSEDEAIELARNKNPDLVLMDIYLEDGTSGVHAAKEMYSSYALPVIFITCGTAVEQLQELVDSDAFALIKKPVSLEELRVNLSIVMRRAAEIKQSKEQAACYEALLSQLPVAMFSVCRNNTIDWCNQAFAAVLGYASQHAFFERCSDTELLVGAEKDSLWLVDTGVRVRQDLRTASDEMVSKVLRKIECQSVGGGSECCFFILE</sequence>
<dbReference type="Proteomes" id="UP000184694">
    <property type="component" value="Unassembled WGS sequence"/>
</dbReference>
<dbReference type="Gene3D" id="3.40.50.2300">
    <property type="match status" value="1"/>
</dbReference>